<sequence length="476" mass="52681">MEDLNDCPMSATLTASCVYPVSGIYTRFQRILFYVVVVVVFFFRFHKWILAAGAAWLAAYTVPAVIHAIALSVTAKSGVDADILAVNIICHAGFFAGFTFAMWPSKHFRRASSPILIFWTVLLLCAKFFTFAGSETWHSSRLFIEIDLGCGLPDPNQGDMAAACTTACVTTESNGNVMFHTAADELIPDTCRVLGTPTMRQEHRDGVFEPSPPTVSDPDRRQDNDGIFPLAPAEIALNVAIALILTSTTLSTELPPRICRHWIYRRLTSSDPPRRRLKTPRYILCVAITILSYVWQMLLFVAFPLMAVDLLVHFIYMKATKGRGATGVWRLRIPKNKPADTPSKAKSGFAMTVAMAWYVWVAVGKFAFPAFALFAIYGLELDNNYLPEQEEPVAVGQWSTWVGVGLALLLAAYARLQPGRIAGAFDQQHGGQHDSILLNEIDARRVTEERMQYLVTRDPPKSETLVEGPNQGIVAG</sequence>
<feature type="transmembrane region" description="Helical" evidence="2">
    <location>
        <begin position="356"/>
        <end position="378"/>
    </location>
</feature>
<keyword evidence="2" id="KW-1133">Transmembrane helix</keyword>
<evidence type="ECO:0000256" key="1">
    <source>
        <dbReference type="SAM" id="MobiDB-lite"/>
    </source>
</evidence>
<feature type="transmembrane region" description="Helical" evidence="2">
    <location>
        <begin position="398"/>
        <end position="416"/>
    </location>
</feature>
<feature type="transmembrane region" description="Helical" evidence="2">
    <location>
        <begin position="24"/>
        <end position="43"/>
    </location>
</feature>
<dbReference type="Proteomes" id="UP001197093">
    <property type="component" value="Unassembled WGS sequence"/>
</dbReference>
<feature type="transmembrane region" description="Helical" evidence="2">
    <location>
        <begin position="301"/>
        <end position="317"/>
    </location>
</feature>
<dbReference type="AlphaFoldDB" id="A0AAD4ES47"/>
<keyword evidence="2" id="KW-0472">Membrane</keyword>
<feature type="transmembrane region" description="Helical" evidence="2">
    <location>
        <begin position="115"/>
        <end position="133"/>
    </location>
</feature>
<protein>
    <submittedName>
        <fullName evidence="3">Uncharacterized protein</fullName>
    </submittedName>
</protein>
<organism evidence="3 4">
    <name type="scientific">Staphylotrichum longicolle</name>
    <dbReference type="NCBI Taxonomy" id="669026"/>
    <lineage>
        <taxon>Eukaryota</taxon>
        <taxon>Fungi</taxon>
        <taxon>Dikarya</taxon>
        <taxon>Ascomycota</taxon>
        <taxon>Pezizomycotina</taxon>
        <taxon>Sordariomycetes</taxon>
        <taxon>Sordariomycetidae</taxon>
        <taxon>Sordariales</taxon>
        <taxon>Chaetomiaceae</taxon>
        <taxon>Staphylotrichum</taxon>
    </lineage>
</organism>
<gene>
    <name evidence="3" type="ORF">NEMBOFW57_010736</name>
</gene>
<keyword evidence="4" id="KW-1185">Reference proteome</keyword>
<feature type="region of interest" description="Disordered" evidence="1">
    <location>
        <begin position="202"/>
        <end position="221"/>
    </location>
</feature>
<dbReference type="EMBL" id="JAHCVI010000006">
    <property type="protein sequence ID" value="KAG7284363.1"/>
    <property type="molecule type" value="Genomic_DNA"/>
</dbReference>
<keyword evidence="2" id="KW-0812">Transmembrane</keyword>
<accession>A0AAD4ES47</accession>
<feature type="transmembrane region" description="Helical" evidence="2">
    <location>
        <begin position="50"/>
        <end position="71"/>
    </location>
</feature>
<name>A0AAD4ES47_9PEZI</name>
<comment type="caution">
    <text evidence="3">The sequence shown here is derived from an EMBL/GenBank/DDBJ whole genome shotgun (WGS) entry which is preliminary data.</text>
</comment>
<evidence type="ECO:0000313" key="3">
    <source>
        <dbReference type="EMBL" id="KAG7284363.1"/>
    </source>
</evidence>
<evidence type="ECO:0000313" key="4">
    <source>
        <dbReference type="Proteomes" id="UP001197093"/>
    </source>
</evidence>
<feature type="transmembrane region" description="Helical" evidence="2">
    <location>
        <begin position="83"/>
        <end position="103"/>
    </location>
</feature>
<reference evidence="3" key="1">
    <citation type="submission" date="2023-02" db="EMBL/GenBank/DDBJ databases">
        <authorList>
            <person name="Palmer J.M."/>
        </authorList>
    </citation>
    <scope>NUCLEOTIDE SEQUENCE</scope>
    <source>
        <strain evidence="3">FW57</strain>
    </source>
</reference>
<evidence type="ECO:0000256" key="2">
    <source>
        <dbReference type="SAM" id="Phobius"/>
    </source>
</evidence>
<proteinExistence type="predicted"/>